<keyword evidence="6" id="KW-0256">Endoplasmic reticulum</keyword>
<name>A0A5J4YKS0_PORPP</name>
<keyword evidence="8 13" id="KW-0472">Membrane</keyword>
<evidence type="ECO:0000256" key="5">
    <source>
        <dbReference type="ARBA" id="ARBA00022692"/>
    </source>
</evidence>
<feature type="transmembrane region" description="Helical" evidence="13">
    <location>
        <begin position="117"/>
        <end position="145"/>
    </location>
</feature>
<evidence type="ECO:0000313" key="14">
    <source>
        <dbReference type="EMBL" id="KAA8491067.1"/>
    </source>
</evidence>
<dbReference type="GO" id="GO:2000010">
    <property type="term" value="P:positive regulation of protein localization to cell surface"/>
    <property type="evidence" value="ECO:0007669"/>
    <property type="project" value="TreeGrafter"/>
</dbReference>
<feature type="transmembrane region" description="Helical" evidence="13">
    <location>
        <begin position="51"/>
        <end position="72"/>
    </location>
</feature>
<dbReference type="GO" id="GO:0031410">
    <property type="term" value="C:cytoplasmic vesicle"/>
    <property type="evidence" value="ECO:0007669"/>
    <property type="project" value="UniProtKB-SubCell"/>
</dbReference>
<evidence type="ECO:0000256" key="8">
    <source>
        <dbReference type="ARBA" id="ARBA00023136"/>
    </source>
</evidence>
<organism evidence="14 15">
    <name type="scientific">Porphyridium purpureum</name>
    <name type="common">Red alga</name>
    <name type="synonym">Porphyridium cruentum</name>
    <dbReference type="NCBI Taxonomy" id="35688"/>
    <lineage>
        <taxon>Eukaryota</taxon>
        <taxon>Rhodophyta</taxon>
        <taxon>Bangiophyceae</taxon>
        <taxon>Porphyridiales</taxon>
        <taxon>Porphyridiaceae</taxon>
        <taxon>Porphyridium</taxon>
    </lineage>
</organism>
<proteinExistence type="inferred from homology"/>
<dbReference type="GO" id="GO:0005777">
    <property type="term" value="C:peroxisome"/>
    <property type="evidence" value="ECO:0007669"/>
    <property type="project" value="UniProtKB-SubCell"/>
</dbReference>
<keyword evidence="11" id="KW-0968">Cytoplasmic vesicle</keyword>
<comment type="caution">
    <text evidence="14">The sequence shown here is derived from an EMBL/GenBank/DDBJ whole genome shotgun (WGS) entry which is preliminary data.</text>
</comment>
<feature type="transmembrane region" description="Helical" evidence="13">
    <location>
        <begin position="151"/>
        <end position="169"/>
    </location>
</feature>
<keyword evidence="9" id="KW-0576">Peroxisome</keyword>
<evidence type="ECO:0000256" key="12">
    <source>
        <dbReference type="ARBA" id="ARBA00024424"/>
    </source>
</evidence>
<dbReference type="PANTHER" id="PTHR13163:SF0">
    <property type="entry name" value="NOVEL ACETYLCHOLINE RECEPTOR CHAPERONE"/>
    <property type="match status" value="1"/>
</dbReference>
<evidence type="ECO:0000256" key="11">
    <source>
        <dbReference type="ARBA" id="ARBA00023329"/>
    </source>
</evidence>
<protein>
    <recommendedName>
        <fullName evidence="12">Novel acetylcholine receptor chaperone</fullName>
    </recommendedName>
</protein>
<dbReference type="Proteomes" id="UP000324585">
    <property type="component" value="Unassembled WGS sequence"/>
</dbReference>
<dbReference type="GO" id="GO:0051131">
    <property type="term" value="P:chaperone-mediated protein complex assembly"/>
    <property type="evidence" value="ECO:0007669"/>
    <property type="project" value="TreeGrafter"/>
</dbReference>
<keyword evidence="15" id="KW-1185">Reference proteome</keyword>
<reference evidence="15" key="1">
    <citation type="journal article" date="2019" name="Nat. Commun.">
        <title>Expansion of phycobilisome linker gene families in mesophilic red algae.</title>
        <authorList>
            <person name="Lee J."/>
            <person name="Kim D."/>
            <person name="Bhattacharya D."/>
            <person name="Yoon H.S."/>
        </authorList>
    </citation>
    <scope>NUCLEOTIDE SEQUENCE [LARGE SCALE GENOMIC DNA]</scope>
    <source>
        <strain evidence="15">CCMP 1328</strain>
    </source>
</reference>
<keyword evidence="5 13" id="KW-0812">Transmembrane</keyword>
<accession>A0A5J4YKS0</accession>
<gene>
    <name evidence="14" type="ORF">FVE85_4484</name>
</gene>
<dbReference type="PANTHER" id="PTHR13163">
    <property type="entry name" value="SPINAL CORD EXPRESSION PROTEIN 4"/>
    <property type="match status" value="1"/>
</dbReference>
<comment type="similarity">
    <text evidence="4">Belongs to the DoxX family.</text>
</comment>
<evidence type="ECO:0000313" key="15">
    <source>
        <dbReference type="Proteomes" id="UP000324585"/>
    </source>
</evidence>
<evidence type="ECO:0000256" key="10">
    <source>
        <dbReference type="ARBA" id="ARBA00023186"/>
    </source>
</evidence>
<dbReference type="GO" id="GO:0005789">
    <property type="term" value="C:endoplasmic reticulum membrane"/>
    <property type="evidence" value="ECO:0007669"/>
    <property type="project" value="UniProtKB-SubCell"/>
</dbReference>
<keyword evidence="10" id="KW-0143">Chaperone</keyword>
<evidence type="ECO:0000256" key="4">
    <source>
        <dbReference type="ARBA" id="ARBA00006679"/>
    </source>
</evidence>
<evidence type="ECO:0000256" key="1">
    <source>
        <dbReference type="ARBA" id="ARBA00004275"/>
    </source>
</evidence>
<evidence type="ECO:0000256" key="7">
    <source>
        <dbReference type="ARBA" id="ARBA00022989"/>
    </source>
</evidence>
<dbReference type="AlphaFoldDB" id="A0A5J4YKS0"/>
<evidence type="ECO:0000256" key="9">
    <source>
        <dbReference type="ARBA" id="ARBA00023140"/>
    </source>
</evidence>
<dbReference type="EMBL" id="VRMN01000016">
    <property type="protein sequence ID" value="KAA8491067.1"/>
    <property type="molecule type" value="Genomic_DNA"/>
</dbReference>
<sequence>MAKGAVKRSAVVKHDEDVAAPIVNDPVRAQQARMGVVDPDLRERFKREVQVINFCTVFLACLFALVGFAKLSPMLTADLHRVLVEDFKRYTQALHLGQIGMDATAFRVLVGMHEIFLAVGLVTTYALFAAIVLALIMLGTIVAHVLLNEPFYMPSAVLLILVTMISIRLRVRRLIAQDAQARRSQ</sequence>
<dbReference type="InterPro" id="IPR040399">
    <property type="entry name" value="TMEM35A/B"/>
</dbReference>
<evidence type="ECO:0000256" key="3">
    <source>
        <dbReference type="ARBA" id="ARBA00004541"/>
    </source>
</evidence>
<keyword evidence="7 13" id="KW-1133">Transmembrane helix</keyword>
<comment type="subcellular location">
    <subcellularLocation>
        <location evidence="3">Cytoplasmic vesicle</location>
    </subcellularLocation>
    <subcellularLocation>
        <location evidence="2">Endoplasmic reticulum membrane</location>
        <topology evidence="2">Multi-pass membrane protein</topology>
    </subcellularLocation>
    <subcellularLocation>
        <location evidence="1">Peroxisome</location>
    </subcellularLocation>
</comment>
<evidence type="ECO:0000256" key="2">
    <source>
        <dbReference type="ARBA" id="ARBA00004477"/>
    </source>
</evidence>
<evidence type="ECO:0000256" key="6">
    <source>
        <dbReference type="ARBA" id="ARBA00022824"/>
    </source>
</evidence>
<evidence type="ECO:0000256" key="13">
    <source>
        <dbReference type="SAM" id="Phobius"/>
    </source>
</evidence>